<dbReference type="InterPro" id="IPR036465">
    <property type="entry name" value="vWFA_dom_sf"/>
</dbReference>
<dbReference type="CDD" id="cd06974">
    <property type="entry name" value="TerD_like"/>
    <property type="match status" value="1"/>
</dbReference>
<comment type="caution">
    <text evidence="4">The sequence shown here is derived from an EMBL/GenBank/DDBJ whole genome shotgun (WGS) entry which is preliminary data.</text>
</comment>
<dbReference type="InterPro" id="IPR002035">
    <property type="entry name" value="VWF_A"/>
</dbReference>
<evidence type="ECO:0000313" key="5">
    <source>
        <dbReference type="Proteomes" id="UP000619260"/>
    </source>
</evidence>
<keyword evidence="5" id="KW-1185">Reference proteome</keyword>
<dbReference type="InterPro" id="IPR051324">
    <property type="entry name" value="Stress/Tellurium_Resist"/>
</dbReference>
<organism evidence="4 5">
    <name type="scientific">Virgisporangium aliadipatigenens</name>
    <dbReference type="NCBI Taxonomy" id="741659"/>
    <lineage>
        <taxon>Bacteria</taxon>
        <taxon>Bacillati</taxon>
        <taxon>Actinomycetota</taxon>
        <taxon>Actinomycetes</taxon>
        <taxon>Micromonosporales</taxon>
        <taxon>Micromonosporaceae</taxon>
        <taxon>Virgisporangium</taxon>
    </lineage>
</organism>
<sequence length="578" mass="59764">MTPTTLTRGANAPVPDGTIRIAARWRSGPGAPEPDLTGLLVADNGKVRDDGDMVFYNNPRHSSGAVTLDGATLTVALPSVPADVTKVLLAVSVHQGGFGGIGDLHLVVENAQAAPLLRFDVPDTAGLTALVLGELYRRGPAWKFRAVGQGWSDGLAGLARTYGINVDDEPAEAPVPAPAQPAAGYPAPPAGPVPSAPPAYSAPPTGPFAPPTGPVPSAPPGPPTYAAPPTAASGPTPGPPDYAAPPTAPFAPPTGPVPSAPPGPPGYAAPPVYTAPPTGPTPPGAPPSYPAPPGAPGQATPPSYPPAGGPTAATGPGLTGAPSGAGATEERLPIDMRKRLDLRKQMVRVVLEKKGATAIQARVIIVLDASGSMYYQYEKGIVGRVVERLAAVGAQLTPDGVIPAWIFASNMTQLPHLTIGELPGWIAKFVKPGKLKMIPRARPMFLPDGSVDGRELGGGNEEPKVMNDILRVVTAAPPGPPALVLFISDGGIYKDQEIEQILRSCADKPLFWQFVGMGGSSYGVLERLDTLQGRMVDNAGFFAVDDIERVSDEELYERLLSEFPQWIKAARTAGILRT</sequence>
<dbReference type="RefSeq" id="WP_203898055.1">
    <property type="nucleotide sequence ID" value="NZ_BOPF01000004.1"/>
</dbReference>
<dbReference type="InterPro" id="IPR003325">
    <property type="entry name" value="TerD"/>
</dbReference>
<feature type="region of interest" description="Disordered" evidence="2">
    <location>
        <begin position="169"/>
        <end position="332"/>
    </location>
</feature>
<evidence type="ECO:0000313" key="4">
    <source>
        <dbReference type="EMBL" id="GIJ44478.1"/>
    </source>
</evidence>
<feature type="domain" description="VWFA" evidence="3">
    <location>
        <begin position="362"/>
        <end position="559"/>
    </location>
</feature>
<proteinExistence type="inferred from homology"/>
<evidence type="ECO:0000259" key="3">
    <source>
        <dbReference type="PROSITE" id="PS50234"/>
    </source>
</evidence>
<comment type="similarity">
    <text evidence="1">Belongs to the CAPAB/TerDEXZ family.</text>
</comment>
<protein>
    <recommendedName>
        <fullName evidence="3">VWFA domain-containing protein</fullName>
    </recommendedName>
</protein>
<dbReference type="EMBL" id="BOPF01000004">
    <property type="protein sequence ID" value="GIJ44478.1"/>
    <property type="molecule type" value="Genomic_DNA"/>
</dbReference>
<dbReference type="Pfam" id="PF02342">
    <property type="entry name" value="TerD"/>
    <property type="match status" value="1"/>
</dbReference>
<dbReference type="PROSITE" id="PS50234">
    <property type="entry name" value="VWFA"/>
    <property type="match status" value="1"/>
</dbReference>
<feature type="compositionally biased region" description="Pro residues" evidence="2">
    <location>
        <begin position="236"/>
        <end position="295"/>
    </location>
</feature>
<feature type="compositionally biased region" description="Low complexity" evidence="2">
    <location>
        <begin position="309"/>
        <end position="327"/>
    </location>
</feature>
<dbReference type="AlphaFoldDB" id="A0A8J3YHU3"/>
<evidence type="ECO:0000256" key="2">
    <source>
        <dbReference type="SAM" id="MobiDB-lite"/>
    </source>
</evidence>
<dbReference type="Pfam" id="PF10138">
    <property type="entry name" value="vWA-TerF-like"/>
    <property type="match status" value="1"/>
</dbReference>
<dbReference type="PANTHER" id="PTHR32097">
    <property type="entry name" value="CAMP-BINDING PROTEIN 1-RELATED"/>
    <property type="match status" value="1"/>
</dbReference>
<feature type="compositionally biased region" description="Pro residues" evidence="2">
    <location>
        <begin position="186"/>
        <end position="226"/>
    </location>
</feature>
<dbReference type="SUPFAM" id="SSF53300">
    <property type="entry name" value="vWA-like"/>
    <property type="match status" value="1"/>
</dbReference>
<name>A0A8J3YHU3_9ACTN</name>
<dbReference type="InterPro" id="IPR019303">
    <property type="entry name" value="vWA_TerF_C"/>
</dbReference>
<reference evidence="4" key="1">
    <citation type="submission" date="2021-01" db="EMBL/GenBank/DDBJ databases">
        <title>Whole genome shotgun sequence of Virgisporangium aliadipatigenens NBRC 105644.</title>
        <authorList>
            <person name="Komaki H."/>
            <person name="Tamura T."/>
        </authorList>
    </citation>
    <scope>NUCLEOTIDE SEQUENCE</scope>
    <source>
        <strain evidence="4">NBRC 105644</strain>
    </source>
</reference>
<dbReference type="PANTHER" id="PTHR32097:SF4">
    <property type="entry name" value="GENERAL STRESS PROTEIN 16U"/>
    <property type="match status" value="1"/>
</dbReference>
<evidence type="ECO:0000256" key="1">
    <source>
        <dbReference type="ARBA" id="ARBA00008775"/>
    </source>
</evidence>
<dbReference type="Gene3D" id="2.60.60.30">
    <property type="entry name" value="sav2460 like domains"/>
    <property type="match status" value="1"/>
</dbReference>
<accession>A0A8J3YHU3</accession>
<dbReference type="PRINTS" id="PR01217">
    <property type="entry name" value="PRICHEXTENSN"/>
</dbReference>
<gene>
    <name evidence="4" type="ORF">Val02_13640</name>
</gene>
<dbReference type="Proteomes" id="UP000619260">
    <property type="component" value="Unassembled WGS sequence"/>
</dbReference>